<name>F2TG96_AJEDA</name>
<gene>
    <name evidence="1" type="ORF">BDDG_05202</name>
</gene>
<proteinExistence type="predicted"/>
<dbReference type="Proteomes" id="UP000007802">
    <property type="component" value="Unassembled WGS sequence"/>
</dbReference>
<accession>F2TG96</accession>
<evidence type="ECO:0000313" key="1">
    <source>
        <dbReference type="EMBL" id="EGE82259.2"/>
    </source>
</evidence>
<dbReference type="EMBL" id="GG749431">
    <property type="protein sequence ID" value="EGE82259.2"/>
    <property type="molecule type" value="Genomic_DNA"/>
</dbReference>
<sequence length="121" mass="13546">MTSLAIQSGLVARIRQRWLGIRNNNLPTLPSHPLGKEQTSEVQRSTYTYINPGMREYSGNNAPISLYSCIEHNRLSWTQCMSDGPCIVNMSPYEHSLFNLGLVSTPLLSGLGINSYELAFR</sequence>
<protein>
    <submittedName>
        <fullName evidence="1">Uncharacterized protein</fullName>
    </submittedName>
</protein>
<reference evidence="1" key="1">
    <citation type="submission" date="2010-03" db="EMBL/GenBank/DDBJ databases">
        <title>Annotation of Blastomyces dermatitidis strain ATCC 18188.</title>
        <authorList>
            <consortium name="The Broad Institute Genome Sequencing Platform"/>
            <consortium name="Broad Institute Genome Sequencing Center for Infectious Disease."/>
            <person name="Cuomo C."/>
            <person name="Klein B."/>
            <person name="Sullivan T."/>
            <person name="Heitman J."/>
            <person name="Young S."/>
            <person name="Zeng Q."/>
            <person name="Gargeya S."/>
            <person name="Alvarado L."/>
            <person name="Berlin A.M."/>
            <person name="Chapman S.B."/>
            <person name="Chen Z."/>
            <person name="Freedman E."/>
            <person name="Gellesch M."/>
            <person name="Goldberg J."/>
            <person name="Griggs A."/>
            <person name="Gujja S."/>
            <person name="Heilman E."/>
            <person name="Heiman D."/>
            <person name="Howarth C."/>
            <person name="Mehta T."/>
            <person name="Neiman D."/>
            <person name="Pearson M."/>
            <person name="Roberts A."/>
            <person name="Saif S."/>
            <person name="Shea T."/>
            <person name="Shenoy N."/>
            <person name="Sisk P."/>
            <person name="Stolte C."/>
            <person name="Sykes S."/>
            <person name="White J."/>
            <person name="Yandava C."/>
            <person name="Haas B."/>
            <person name="Nusbaum C."/>
            <person name="Birren B."/>
        </authorList>
    </citation>
    <scope>NUCLEOTIDE SEQUENCE [LARGE SCALE GENOMIC DNA]</scope>
    <source>
        <strain evidence="1">ATCC 18188</strain>
    </source>
</reference>
<dbReference type="AlphaFoldDB" id="F2TG96"/>
<organism evidence="1">
    <name type="scientific">Ajellomyces dermatitidis (strain ATCC 18188 / CBS 674.68)</name>
    <name type="common">Blastomyces dermatitidis</name>
    <dbReference type="NCBI Taxonomy" id="653446"/>
    <lineage>
        <taxon>Eukaryota</taxon>
        <taxon>Fungi</taxon>
        <taxon>Dikarya</taxon>
        <taxon>Ascomycota</taxon>
        <taxon>Pezizomycotina</taxon>
        <taxon>Eurotiomycetes</taxon>
        <taxon>Eurotiomycetidae</taxon>
        <taxon>Onygenales</taxon>
        <taxon>Ajellomycetaceae</taxon>
        <taxon>Blastomyces</taxon>
    </lineage>
</organism>
<dbReference type="HOGENOM" id="CLU_2120433_0_0_1"/>